<dbReference type="PROSITE" id="PS51767">
    <property type="entry name" value="PEPTIDASE_A1"/>
    <property type="match status" value="1"/>
</dbReference>
<comment type="similarity">
    <text evidence="1">Belongs to the peptidase A1 family.</text>
</comment>
<dbReference type="PANTHER" id="PTHR47965">
    <property type="entry name" value="ASPARTYL PROTEASE-RELATED"/>
    <property type="match status" value="1"/>
</dbReference>
<keyword evidence="3" id="KW-0732">Signal</keyword>
<dbReference type="EMBL" id="JAFCIX010000580">
    <property type="protein sequence ID" value="KAH6585586.1"/>
    <property type="molecule type" value="Genomic_DNA"/>
</dbReference>
<feature type="domain" description="Peptidase A1" evidence="7">
    <location>
        <begin position="36"/>
        <end position="382"/>
    </location>
</feature>
<keyword evidence="4" id="KW-0064">Aspartyl protease</keyword>
<dbReference type="PROSITE" id="PS51257">
    <property type="entry name" value="PROKAR_LIPOPROTEIN"/>
    <property type="match status" value="1"/>
</dbReference>
<dbReference type="InterPro" id="IPR033121">
    <property type="entry name" value="PEPTIDASE_A1"/>
</dbReference>
<keyword evidence="2" id="KW-0645">Protease</keyword>
<dbReference type="PANTHER" id="PTHR47965:SF12">
    <property type="entry name" value="ASPARTIC PROTEINASE 3-RELATED"/>
    <property type="match status" value="1"/>
</dbReference>
<evidence type="ECO:0000256" key="1">
    <source>
        <dbReference type="ARBA" id="ARBA00007447"/>
    </source>
</evidence>
<dbReference type="InterPro" id="IPR001969">
    <property type="entry name" value="Aspartic_peptidase_AS"/>
</dbReference>
<keyword evidence="9" id="KW-1185">Reference proteome</keyword>
<evidence type="ECO:0000256" key="5">
    <source>
        <dbReference type="ARBA" id="ARBA00022801"/>
    </source>
</evidence>
<organism evidence="8 9">
    <name type="scientific">Batrachochytrium salamandrivorans</name>
    <dbReference type="NCBI Taxonomy" id="1357716"/>
    <lineage>
        <taxon>Eukaryota</taxon>
        <taxon>Fungi</taxon>
        <taxon>Fungi incertae sedis</taxon>
        <taxon>Chytridiomycota</taxon>
        <taxon>Chytridiomycota incertae sedis</taxon>
        <taxon>Chytridiomycetes</taxon>
        <taxon>Rhizophydiales</taxon>
        <taxon>Rhizophydiales incertae sedis</taxon>
        <taxon>Batrachochytrium</taxon>
    </lineage>
</organism>
<dbReference type="CDD" id="cd05471">
    <property type="entry name" value="pepsin_like"/>
    <property type="match status" value="1"/>
</dbReference>
<dbReference type="InterPro" id="IPR001461">
    <property type="entry name" value="Aspartic_peptidase_A1"/>
</dbReference>
<proteinExistence type="inferred from homology"/>
<name>A0ABQ8ESX4_9FUNG</name>
<accession>A0ABQ8ESX4</accession>
<dbReference type="Proteomes" id="UP001648503">
    <property type="component" value="Unassembled WGS sequence"/>
</dbReference>
<dbReference type="Pfam" id="PF00026">
    <property type="entry name" value="Asp"/>
    <property type="match status" value="1"/>
</dbReference>
<evidence type="ECO:0000256" key="2">
    <source>
        <dbReference type="ARBA" id="ARBA00022670"/>
    </source>
</evidence>
<keyword evidence="5" id="KW-0378">Hydrolase</keyword>
<dbReference type="SUPFAM" id="SSF50630">
    <property type="entry name" value="Acid proteases"/>
    <property type="match status" value="1"/>
</dbReference>
<keyword evidence="6" id="KW-0865">Zymogen</keyword>
<evidence type="ECO:0000313" key="8">
    <source>
        <dbReference type="EMBL" id="KAH6585586.1"/>
    </source>
</evidence>
<evidence type="ECO:0000256" key="6">
    <source>
        <dbReference type="ARBA" id="ARBA00023145"/>
    </source>
</evidence>
<protein>
    <recommendedName>
        <fullName evidence="7">Peptidase A1 domain-containing protein</fullName>
    </recommendedName>
</protein>
<evidence type="ECO:0000313" key="9">
    <source>
        <dbReference type="Proteomes" id="UP001648503"/>
    </source>
</evidence>
<evidence type="ECO:0000256" key="3">
    <source>
        <dbReference type="ARBA" id="ARBA00022729"/>
    </source>
</evidence>
<gene>
    <name evidence="8" type="ORF">BASA50_001195</name>
</gene>
<reference evidence="8 9" key="1">
    <citation type="submission" date="2021-02" db="EMBL/GenBank/DDBJ databases">
        <title>Variation within the Batrachochytrium salamandrivorans European outbreak.</title>
        <authorList>
            <person name="Kelly M."/>
            <person name="Pasmans F."/>
            <person name="Shea T.P."/>
            <person name="Munoz J.F."/>
            <person name="Carranza S."/>
            <person name="Cuomo C.A."/>
            <person name="Martel A."/>
        </authorList>
    </citation>
    <scope>NUCLEOTIDE SEQUENCE [LARGE SCALE GENOMIC DNA]</scope>
    <source>
        <strain evidence="8 9">AMFP18/2</strain>
    </source>
</reference>
<dbReference type="InterPro" id="IPR021109">
    <property type="entry name" value="Peptidase_aspartic_dom_sf"/>
</dbReference>
<evidence type="ECO:0000256" key="4">
    <source>
        <dbReference type="ARBA" id="ARBA00022750"/>
    </source>
</evidence>
<sequence>MWAHRVMLTAPSRQIRTTAYNQRITVALPGGFSSCYLISMEVQGTNFNVMVDSGSTDLTIPLAGLNDYDGPTIDTPRPLGGRNLSASYGDSSGWTGYGFQGSASISGTNITANNTPIIGMFQQTTNPVFTSGSTTSQGLLGIAYPVFASYNVAPATAVDAWFAAGAIPKNEIAFHACPYSLSSQSYIDFGNTQPTYACSSNGVPVVWAYSPVRSYFTLDIRSISINSSPVSLPSTFQTVSGYRKWSLIDSCTSVLMVPKVVVSSLLAAVRSSGGIPSDLAASSYYSDFLNGNVGVIPNNAFHWEKLPTLSFDITSDQMTTVGSKNATFRITLGPKQYIQPDDNGYYSMIIKPGGDLNAILGVPFFTNLNVVLDRDQGRVGFSLGCGCDTATDGYPTIQNASGTIWKASGAVSSDGRSAHAMDSTFLVVTISIVFALVFTL</sequence>
<evidence type="ECO:0000259" key="7">
    <source>
        <dbReference type="PROSITE" id="PS51767"/>
    </source>
</evidence>
<dbReference type="PROSITE" id="PS00141">
    <property type="entry name" value="ASP_PROTEASE"/>
    <property type="match status" value="1"/>
</dbReference>
<dbReference type="Gene3D" id="2.40.70.10">
    <property type="entry name" value="Acid Proteases"/>
    <property type="match status" value="2"/>
</dbReference>
<comment type="caution">
    <text evidence="8">The sequence shown here is derived from an EMBL/GenBank/DDBJ whole genome shotgun (WGS) entry which is preliminary data.</text>
</comment>
<dbReference type="InterPro" id="IPR034164">
    <property type="entry name" value="Pepsin-like_dom"/>
</dbReference>